<dbReference type="CDD" id="cd20035">
    <property type="entry name" value="FH_FOXQ2-like"/>
    <property type="match status" value="1"/>
</dbReference>
<dbReference type="Proteomes" id="UP000828236">
    <property type="component" value="Unassembled WGS sequence"/>
</dbReference>
<feature type="region of interest" description="Disordered" evidence="4">
    <location>
        <begin position="85"/>
        <end position="134"/>
    </location>
</feature>
<dbReference type="InterPro" id="IPR001766">
    <property type="entry name" value="Fork_head_dom"/>
</dbReference>
<dbReference type="GO" id="GO:0000978">
    <property type="term" value="F:RNA polymerase II cis-regulatory region sequence-specific DNA binding"/>
    <property type="evidence" value="ECO:0007669"/>
    <property type="project" value="TreeGrafter"/>
</dbReference>
<dbReference type="PANTHER" id="PTHR11829:SF343">
    <property type="entry name" value="FORK-HEAD DOMAIN-CONTAINING PROTEIN"/>
    <property type="match status" value="1"/>
</dbReference>
<dbReference type="AlphaFoldDB" id="A0A9D4P5F5"/>
<dbReference type="EMBL" id="SDOV01000002">
    <property type="protein sequence ID" value="KAH7643879.1"/>
    <property type="molecule type" value="Genomic_DNA"/>
</dbReference>
<organism evidence="6">
    <name type="scientific">Dermatophagoides farinae</name>
    <name type="common">American house dust mite</name>
    <dbReference type="NCBI Taxonomy" id="6954"/>
    <lineage>
        <taxon>Eukaryota</taxon>
        <taxon>Metazoa</taxon>
        <taxon>Ecdysozoa</taxon>
        <taxon>Arthropoda</taxon>
        <taxon>Chelicerata</taxon>
        <taxon>Arachnida</taxon>
        <taxon>Acari</taxon>
        <taxon>Acariformes</taxon>
        <taxon>Sarcoptiformes</taxon>
        <taxon>Astigmata</taxon>
        <taxon>Psoroptidia</taxon>
        <taxon>Analgoidea</taxon>
        <taxon>Pyroglyphidae</taxon>
        <taxon>Dermatophagoidinae</taxon>
        <taxon>Dermatophagoides</taxon>
    </lineage>
</organism>
<evidence type="ECO:0000259" key="5">
    <source>
        <dbReference type="PROSITE" id="PS50039"/>
    </source>
</evidence>
<comment type="caution">
    <text evidence="6">The sequence shown here is derived from an EMBL/GenBank/DDBJ whole genome shotgun (WGS) entry which is preliminary data.</text>
</comment>
<dbReference type="SUPFAM" id="SSF46785">
    <property type="entry name" value="Winged helix' DNA-binding domain"/>
    <property type="match status" value="1"/>
</dbReference>
<dbReference type="Gene3D" id="1.10.10.10">
    <property type="entry name" value="Winged helix-like DNA-binding domain superfamily/Winged helix DNA-binding domain"/>
    <property type="match status" value="1"/>
</dbReference>
<evidence type="ECO:0000256" key="2">
    <source>
        <dbReference type="ARBA" id="ARBA00023242"/>
    </source>
</evidence>
<proteinExistence type="predicted"/>
<dbReference type="InterPro" id="IPR030456">
    <property type="entry name" value="TF_fork_head_CS_2"/>
</dbReference>
<evidence type="ECO:0000256" key="1">
    <source>
        <dbReference type="ARBA" id="ARBA00023125"/>
    </source>
</evidence>
<feature type="compositionally biased region" description="Polar residues" evidence="4">
    <location>
        <begin position="89"/>
        <end position="108"/>
    </location>
</feature>
<protein>
    <submittedName>
        <fullName evidence="6">Forkhead box protein d1-like</fullName>
    </submittedName>
</protein>
<dbReference type="PROSITE" id="PS00657">
    <property type="entry name" value="FORK_HEAD_1"/>
    <property type="match status" value="1"/>
</dbReference>
<reference evidence="6" key="2">
    <citation type="journal article" date="2021" name="World Allergy Organ. J.">
        <title>Chromosome-level assembly of Dermatophagoides farinae genome and transcriptome reveals two novel allergens Der f 37 and Der f 39.</title>
        <authorList>
            <person name="Chen J."/>
            <person name="Cai Z."/>
            <person name="Fan D."/>
            <person name="Hu J."/>
            <person name="Hou Y."/>
            <person name="He Y."/>
            <person name="Zhang Z."/>
            <person name="Zhao Z."/>
            <person name="Gao P."/>
            <person name="Hu W."/>
            <person name="Sun J."/>
            <person name="Li J."/>
            <person name="Ji K."/>
        </authorList>
    </citation>
    <scope>NUCLEOTIDE SEQUENCE</scope>
    <source>
        <strain evidence="6">JKM2019</strain>
    </source>
</reference>
<dbReference type="GO" id="GO:0005634">
    <property type="term" value="C:nucleus"/>
    <property type="evidence" value="ECO:0007669"/>
    <property type="project" value="UniProtKB-SubCell"/>
</dbReference>
<dbReference type="InterPro" id="IPR036390">
    <property type="entry name" value="WH_DNA-bd_sf"/>
</dbReference>
<dbReference type="PANTHER" id="PTHR11829">
    <property type="entry name" value="FORKHEAD BOX PROTEIN"/>
    <property type="match status" value="1"/>
</dbReference>
<dbReference type="InterPro" id="IPR050211">
    <property type="entry name" value="FOX_domain-containing"/>
</dbReference>
<dbReference type="PRINTS" id="PR00053">
    <property type="entry name" value="FORKHEAD"/>
</dbReference>
<dbReference type="FunFam" id="1.10.10.10:FF:000352">
    <property type="entry name" value="Forkhead box Q2"/>
    <property type="match status" value="1"/>
</dbReference>
<evidence type="ECO:0000256" key="4">
    <source>
        <dbReference type="SAM" id="MobiDB-lite"/>
    </source>
</evidence>
<feature type="compositionally biased region" description="Acidic residues" evidence="4">
    <location>
        <begin position="240"/>
        <end position="251"/>
    </location>
</feature>
<feature type="region of interest" description="Disordered" evidence="4">
    <location>
        <begin position="227"/>
        <end position="265"/>
    </location>
</feature>
<dbReference type="GO" id="GO:0000981">
    <property type="term" value="F:DNA-binding transcription factor activity, RNA polymerase II-specific"/>
    <property type="evidence" value="ECO:0007669"/>
    <property type="project" value="TreeGrafter"/>
</dbReference>
<dbReference type="PROSITE" id="PS50039">
    <property type="entry name" value="FORK_HEAD_3"/>
    <property type="match status" value="1"/>
</dbReference>
<dbReference type="GO" id="GO:0009653">
    <property type="term" value="P:anatomical structure morphogenesis"/>
    <property type="evidence" value="ECO:0007669"/>
    <property type="project" value="TreeGrafter"/>
</dbReference>
<feature type="compositionally biased region" description="Acidic residues" evidence="4">
    <location>
        <begin position="478"/>
        <end position="487"/>
    </location>
</feature>
<gene>
    <name evidence="6" type="ORF">HUG17_6241</name>
</gene>
<feature type="DNA-binding region" description="Fork-head" evidence="3">
    <location>
        <begin position="135"/>
        <end position="227"/>
    </location>
</feature>
<dbReference type="PROSITE" id="PS00658">
    <property type="entry name" value="FORK_HEAD_2"/>
    <property type="match status" value="1"/>
</dbReference>
<dbReference type="GO" id="GO:0030154">
    <property type="term" value="P:cell differentiation"/>
    <property type="evidence" value="ECO:0007669"/>
    <property type="project" value="TreeGrafter"/>
</dbReference>
<dbReference type="InterPro" id="IPR018122">
    <property type="entry name" value="TF_fork_head_CS_1"/>
</dbReference>
<dbReference type="InterPro" id="IPR047519">
    <property type="entry name" value="FH_FOXQ2-like"/>
</dbReference>
<feature type="region of interest" description="Disordered" evidence="4">
    <location>
        <begin position="453"/>
        <end position="487"/>
    </location>
</feature>
<accession>A0A9D4P5F5</accession>
<sequence>MNHLLALSNSCLNHHTPTTPAVQPSSSTTAATILAQHFNKERLAEYQLPKSIHHLHQHHHNHHSLVANGMNNGTNLSTPPQVFIGGGQPSTTVINRQPTSKTTNSSYNRSSDHHPHHHHHHHHHSRYPYSHDDNKPQQSYIGLIAMAILSMPDEKMVLADIYQYILDNYSYFRNRGPGWRNSIRHNLSLNDCFVKSTRSANGKGHFWAIHPANLEDFKKGDFRRRKAQRKVRRHMGLSVPDDDDDDDDDDSPISSPVPLVAANGKPPIAAVNRQLAYHHHSIPTLPPPSIPPPPSSIVPPTVTPTQPLLPNHIVPTNAAAFLATQHAINFFQTLTHRFAMNQSQQQQQQQQQSQLHQQQNEMDVIYKRLMGFDNHNENVKQQHHYTSLMDKQRSMMINHQRSATNRMEFSIESLLASNNVDNHHLNHNHRLNVSPSLNFGSDDDVDEELINNDKSSSIIPDNESISDDNSLSVKQDQYDDDDDDDDDEIVDLVTTTTTTNQQPVNLSKD</sequence>
<evidence type="ECO:0000256" key="3">
    <source>
        <dbReference type="PROSITE-ProRule" id="PRU00089"/>
    </source>
</evidence>
<evidence type="ECO:0000313" key="6">
    <source>
        <dbReference type="EMBL" id="KAH7643879.1"/>
    </source>
</evidence>
<dbReference type="Pfam" id="PF00250">
    <property type="entry name" value="Forkhead"/>
    <property type="match status" value="1"/>
</dbReference>
<name>A0A9D4P5F5_DERFA</name>
<reference evidence="6" key="1">
    <citation type="submission" date="2020-06" db="EMBL/GenBank/DDBJ databases">
        <authorList>
            <person name="Ji K."/>
            <person name="Li J."/>
        </authorList>
    </citation>
    <scope>NUCLEOTIDE SEQUENCE</scope>
    <source>
        <strain evidence="6">JKM2019</strain>
        <tissue evidence="6">Whole body</tissue>
    </source>
</reference>
<dbReference type="InterPro" id="IPR036388">
    <property type="entry name" value="WH-like_DNA-bd_sf"/>
</dbReference>
<dbReference type="SMART" id="SM00339">
    <property type="entry name" value="FH"/>
    <property type="match status" value="1"/>
</dbReference>
<feature type="compositionally biased region" description="Basic residues" evidence="4">
    <location>
        <begin position="114"/>
        <end position="126"/>
    </location>
</feature>
<comment type="subcellular location">
    <subcellularLocation>
        <location evidence="3">Nucleus</location>
    </subcellularLocation>
</comment>
<keyword evidence="1 3" id="KW-0238">DNA-binding</keyword>
<feature type="domain" description="Fork-head" evidence="5">
    <location>
        <begin position="135"/>
        <end position="227"/>
    </location>
</feature>
<keyword evidence="2 3" id="KW-0539">Nucleus</keyword>